<dbReference type="AlphaFoldDB" id="A0A1D8GEP5"/>
<organism evidence="1 2">
    <name type="scientific">Geosporobacter ferrireducens</name>
    <dbReference type="NCBI Taxonomy" id="1424294"/>
    <lineage>
        <taxon>Bacteria</taxon>
        <taxon>Bacillati</taxon>
        <taxon>Bacillota</taxon>
        <taxon>Clostridia</taxon>
        <taxon>Peptostreptococcales</taxon>
        <taxon>Thermotaleaceae</taxon>
        <taxon>Geosporobacter</taxon>
    </lineage>
</organism>
<dbReference type="Gene3D" id="2.40.30.170">
    <property type="match status" value="1"/>
</dbReference>
<dbReference type="Gene3D" id="1.10.287.470">
    <property type="entry name" value="Helix hairpin bin"/>
    <property type="match status" value="1"/>
</dbReference>
<sequence>MNISKKNILLFCIVTIAIFSLLGFGGQNQTEVKEGKVVTVQKIIQSNYPVGIDYLGYVKAKETKNYSFITGGRIEEIYVRKGQKIKNGDILAKLDTTYLQYANSIESNNMAIAENTLIKTKESYDTNIKNTEINIKTMETAIEAAKIGLDTFKSRVDALETLYKQGSLAEKEWEVAVAEYKAKESEYEGLLGYYETVKKDFENLKQNKEKDIQIASANIAMVQTAQARAQENISDAVLKADADGYVLDIAFKKGEIVGAGYPVVIAKSEQLIVTIGVSTEDYGKISKESKVKINDVLDGKIDSIALYPDEQTRTYAVDIAFEGELPIGEIVDITILQEEEKGKFVPIESVFNIDGMDYVYVVGKNNRVSRQQIIVEDVKGSLIKISNLEEGLFVVTEGIKTLRENDIVKTAEPGEVDK</sequence>
<dbReference type="GO" id="GO:1990281">
    <property type="term" value="C:efflux pump complex"/>
    <property type="evidence" value="ECO:0007669"/>
    <property type="project" value="TreeGrafter"/>
</dbReference>
<dbReference type="PANTHER" id="PTHR30469">
    <property type="entry name" value="MULTIDRUG RESISTANCE PROTEIN MDTA"/>
    <property type="match status" value="1"/>
</dbReference>
<dbReference type="EMBL" id="CP017269">
    <property type="protein sequence ID" value="AOT69384.1"/>
    <property type="molecule type" value="Genomic_DNA"/>
</dbReference>
<accession>A0A1D8GEP5</accession>
<gene>
    <name evidence="1" type="ORF">Gferi_07245</name>
</gene>
<proteinExistence type="predicted"/>
<evidence type="ECO:0000313" key="2">
    <source>
        <dbReference type="Proteomes" id="UP000095743"/>
    </source>
</evidence>
<dbReference type="Proteomes" id="UP000095743">
    <property type="component" value="Chromosome"/>
</dbReference>
<evidence type="ECO:0000313" key="1">
    <source>
        <dbReference type="EMBL" id="AOT69384.1"/>
    </source>
</evidence>
<protein>
    <submittedName>
        <fullName evidence="1">Uncharacterized protein</fullName>
    </submittedName>
</protein>
<keyword evidence="2" id="KW-1185">Reference proteome</keyword>
<dbReference type="Gene3D" id="2.40.420.20">
    <property type="match status" value="1"/>
</dbReference>
<dbReference type="GO" id="GO:0015562">
    <property type="term" value="F:efflux transmembrane transporter activity"/>
    <property type="evidence" value="ECO:0007669"/>
    <property type="project" value="TreeGrafter"/>
</dbReference>
<dbReference type="KEGG" id="gfe:Gferi_07245"/>
<name>A0A1D8GEP5_9FIRM</name>
<dbReference type="Gene3D" id="2.40.50.100">
    <property type="match status" value="1"/>
</dbReference>
<dbReference type="PANTHER" id="PTHR30469:SF15">
    <property type="entry name" value="HLYD FAMILY OF SECRETION PROTEINS"/>
    <property type="match status" value="1"/>
</dbReference>
<reference evidence="1 2" key="1">
    <citation type="submission" date="2016-09" db="EMBL/GenBank/DDBJ databases">
        <title>Genomic analysis reveals versatility of anaerobic energy metabolism of Geosporobacter ferrireducens IRF9 of phylum Firmicutes.</title>
        <authorList>
            <person name="Kim S.-J."/>
        </authorList>
    </citation>
    <scope>NUCLEOTIDE SEQUENCE [LARGE SCALE GENOMIC DNA]</scope>
    <source>
        <strain evidence="1 2">IRF9</strain>
    </source>
</reference>
<dbReference type="SUPFAM" id="SSF111369">
    <property type="entry name" value="HlyD-like secretion proteins"/>
    <property type="match status" value="2"/>
</dbReference>
<dbReference type="RefSeq" id="WP_069974990.1">
    <property type="nucleotide sequence ID" value="NZ_CP017269.1"/>
</dbReference>
<dbReference type="OrthoDB" id="2015187at2"/>
<dbReference type="STRING" id="1424294.Gferi_07245"/>